<feature type="domain" description="PAC" evidence="10">
    <location>
        <begin position="225"/>
        <end position="282"/>
    </location>
</feature>
<evidence type="ECO:0000256" key="4">
    <source>
        <dbReference type="ARBA" id="ARBA00022679"/>
    </source>
</evidence>
<feature type="domain" description="PAC" evidence="10">
    <location>
        <begin position="86"/>
        <end position="138"/>
    </location>
</feature>
<dbReference type="eggNOG" id="arCOG02334">
    <property type="taxonomic scope" value="Archaea"/>
</dbReference>
<dbReference type="PROSITE" id="PS50112">
    <property type="entry name" value="PAS"/>
    <property type="match status" value="1"/>
</dbReference>
<evidence type="ECO:0000259" key="9">
    <source>
        <dbReference type="PROSITE" id="PS50112"/>
    </source>
</evidence>
<dbReference type="EC" id="2.7.13.3" evidence="2"/>
<dbReference type="Gene3D" id="3.30.450.20">
    <property type="entry name" value="PAS domain"/>
    <property type="match status" value="2"/>
</dbReference>
<dbReference type="SUPFAM" id="SSF55781">
    <property type="entry name" value="GAF domain-like"/>
    <property type="match status" value="1"/>
</dbReference>
<evidence type="ECO:0000256" key="7">
    <source>
        <dbReference type="ARBA" id="ARBA00023163"/>
    </source>
</evidence>
<dbReference type="Pfam" id="PF08448">
    <property type="entry name" value="PAS_4"/>
    <property type="match status" value="1"/>
</dbReference>
<dbReference type="InterPro" id="IPR003018">
    <property type="entry name" value="GAF"/>
</dbReference>
<dbReference type="PANTHER" id="PTHR43304:SF1">
    <property type="entry name" value="PAC DOMAIN-CONTAINING PROTEIN"/>
    <property type="match status" value="1"/>
</dbReference>
<dbReference type="SMART" id="SM00086">
    <property type="entry name" value="PAC"/>
    <property type="match status" value="2"/>
</dbReference>
<dbReference type="RefSeq" id="WP_008416490.1">
    <property type="nucleotide sequence ID" value="NC_014297.1"/>
</dbReference>
<keyword evidence="7" id="KW-0804">Transcription</keyword>
<dbReference type="InterPro" id="IPR000014">
    <property type="entry name" value="PAS"/>
</dbReference>
<dbReference type="HOGENOM" id="CLU_010057_0_0_2"/>
<dbReference type="Gene3D" id="3.30.450.40">
    <property type="match status" value="2"/>
</dbReference>
<evidence type="ECO:0000259" key="10">
    <source>
        <dbReference type="PROSITE" id="PS50113"/>
    </source>
</evidence>
<dbReference type="GeneID" id="9420830"/>
<dbReference type="GO" id="GO:0004673">
    <property type="term" value="F:protein histidine kinase activity"/>
    <property type="evidence" value="ECO:0007669"/>
    <property type="project" value="UniProtKB-EC"/>
</dbReference>
<keyword evidence="5" id="KW-0418">Kinase</keyword>
<dbReference type="InterPro" id="IPR052162">
    <property type="entry name" value="Sensor_kinase/Photoreceptor"/>
</dbReference>
<dbReference type="InterPro" id="IPR029016">
    <property type="entry name" value="GAF-like_dom_sf"/>
</dbReference>
<organism evidence="11 13">
    <name type="scientific">Halalkalicoccus jeotgali (strain DSM 18796 / CECT 7217 / JCM 14584 / KCTC 4019 / B3)</name>
    <dbReference type="NCBI Taxonomy" id="795797"/>
    <lineage>
        <taxon>Archaea</taxon>
        <taxon>Methanobacteriati</taxon>
        <taxon>Methanobacteriota</taxon>
        <taxon>Stenosarchaea group</taxon>
        <taxon>Halobacteria</taxon>
        <taxon>Halobacteriales</taxon>
        <taxon>Halococcaceae</taxon>
        <taxon>Halalkalicoccus</taxon>
    </lineage>
</organism>
<feature type="domain" description="PAS" evidence="9">
    <location>
        <begin position="12"/>
        <end position="84"/>
    </location>
</feature>
<dbReference type="OrthoDB" id="342253at2157"/>
<keyword evidence="6" id="KW-0805">Transcription regulation</keyword>
<dbReference type="Proteomes" id="UP000011645">
    <property type="component" value="Unassembled WGS sequence"/>
</dbReference>
<dbReference type="InterPro" id="IPR035965">
    <property type="entry name" value="PAS-like_dom_sf"/>
</dbReference>
<evidence type="ECO:0000313" key="12">
    <source>
        <dbReference type="EMBL" id="ELY37122.1"/>
    </source>
</evidence>
<dbReference type="eggNOG" id="arCOG02276">
    <property type="taxonomic scope" value="Archaea"/>
</dbReference>
<evidence type="ECO:0000256" key="1">
    <source>
        <dbReference type="ARBA" id="ARBA00000085"/>
    </source>
</evidence>
<dbReference type="Proteomes" id="UP000000390">
    <property type="component" value="Chromosome"/>
</dbReference>
<dbReference type="STRING" id="795797.HacjB3_15045"/>
<dbReference type="AlphaFoldDB" id="D8J9P9"/>
<protein>
    <recommendedName>
        <fullName evidence="2">histidine kinase</fullName>
        <ecNumber evidence="2">2.7.13.3</ecNumber>
    </recommendedName>
</protein>
<dbReference type="InterPro" id="IPR007050">
    <property type="entry name" value="HTH_bacterioopsin"/>
</dbReference>
<evidence type="ECO:0000313" key="13">
    <source>
        <dbReference type="Proteomes" id="UP000000390"/>
    </source>
</evidence>
<keyword evidence="3" id="KW-0597">Phosphoprotein</keyword>
<evidence type="ECO:0000256" key="2">
    <source>
        <dbReference type="ARBA" id="ARBA00012438"/>
    </source>
</evidence>
<dbReference type="PATRIC" id="fig|795797.18.peg.3014"/>
<dbReference type="Pfam" id="PF13185">
    <property type="entry name" value="GAF_2"/>
    <property type="match status" value="1"/>
</dbReference>
<feature type="region of interest" description="Disordered" evidence="8">
    <location>
        <begin position="190"/>
        <end position="219"/>
    </location>
</feature>
<dbReference type="EMBL" id="CP002062">
    <property type="protein sequence ID" value="ADJ16388.1"/>
    <property type="molecule type" value="Genomic_DNA"/>
</dbReference>
<dbReference type="InterPro" id="IPR000700">
    <property type="entry name" value="PAS-assoc_C"/>
</dbReference>
<dbReference type="SUPFAM" id="SSF55785">
    <property type="entry name" value="PYP-like sensor domain (PAS domain)"/>
    <property type="match status" value="2"/>
</dbReference>
<feature type="compositionally biased region" description="Basic and acidic residues" evidence="8">
    <location>
        <begin position="209"/>
        <end position="219"/>
    </location>
</feature>
<dbReference type="SMART" id="SM00091">
    <property type="entry name" value="PAS"/>
    <property type="match status" value="2"/>
</dbReference>
<evidence type="ECO:0000256" key="3">
    <source>
        <dbReference type="ARBA" id="ARBA00022553"/>
    </source>
</evidence>
<feature type="region of interest" description="Disordered" evidence="8">
    <location>
        <begin position="730"/>
        <end position="752"/>
    </location>
</feature>
<evidence type="ECO:0000313" key="11">
    <source>
        <dbReference type="EMBL" id="ADJ16388.1"/>
    </source>
</evidence>
<dbReference type="Pfam" id="PF08447">
    <property type="entry name" value="PAS_3"/>
    <property type="match status" value="1"/>
</dbReference>
<dbReference type="Pfam" id="PF15915">
    <property type="entry name" value="BAT"/>
    <property type="match status" value="1"/>
</dbReference>
<evidence type="ECO:0000256" key="5">
    <source>
        <dbReference type="ARBA" id="ARBA00022777"/>
    </source>
</evidence>
<dbReference type="PANTHER" id="PTHR43304">
    <property type="entry name" value="PHYTOCHROME-LIKE PROTEIN CPH1"/>
    <property type="match status" value="1"/>
</dbReference>
<dbReference type="PROSITE" id="PS50113">
    <property type="entry name" value="PAC"/>
    <property type="match status" value="2"/>
</dbReference>
<evidence type="ECO:0000256" key="6">
    <source>
        <dbReference type="ARBA" id="ARBA00023015"/>
    </source>
</evidence>
<accession>D8J9P9</accession>
<dbReference type="eggNOG" id="arCOG06712">
    <property type="taxonomic scope" value="Archaea"/>
</dbReference>
<evidence type="ECO:0000256" key="8">
    <source>
        <dbReference type="SAM" id="MobiDB-lite"/>
    </source>
</evidence>
<proteinExistence type="predicted"/>
<dbReference type="Pfam" id="PF04967">
    <property type="entry name" value="HTH_10"/>
    <property type="match status" value="1"/>
</dbReference>
<reference evidence="12 14" key="2">
    <citation type="journal article" date="2014" name="PLoS Genet.">
        <title>Phylogenetically driven sequencing of extremely halophilic archaea reveals strategies for static and dynamic osmo-response.</title>
        <authorList>
            <person name="Becker E.A."/>
            <person name="Seitzer P.M."/>
            <person name="Tritt A."/>
            <person name="Larsen D."/>
            <person name="Krusor M."/>
            <person name="Yao A.I."/>
            <person name="Wu D."/>
            <person name="Madern D."/>
            <person name="Eisen J.A."/>
            <person name="Darling A.E."/>
            <person name="Facciotti M.T."/>
        </authorList>
    </citation>
    <scope>NUCLEOTIDE SEQUENCE [LARGE SCALE GENOMIC DNA]</scope>
    <source>
        <strain evidence="12">B3</strain>
        <strain evidence="14">DSM 18796 / CECT 7217 / JCM 14584 / KCTC 4019 / B3</strain>
    </source>
</reference>
<dbReference type="InterPro" id="IPR001610">
    <property type="entry name" value="PAC"/>
</dbReference>
<reference evidence="11 13" key="1">
    <citation type="journal article" date="2010" name="J. Bacteriol.">
        <title>Complete genome sequence of Halalkalicoccus jeotgali B3(T), an extremely halophilic archaeon.</title>
        <authorList>
            <person name="Roh S.W."/>
            <person name="Nam Y.D."/>
            <person name="Nam S.H."/>
            <person name="Choi S.H."/>
            <person name="Park H.S."/>
            <person name="Bae J.W."/>
        </authorList>
    </citation>
    <scope>NUCLEOTIDE SEQUENCE [LARGE SCALE GENOMIC DNA]</scope>
    <source>
        <strain evidence="11">B3</strain>
        <strain evidence="13">DSM 18796 / CECT 7217 / JCM 14584 / KCTC 4019 / B3</strain>
    </source>
</reference>
<dbReference type="InterPro" id="IPR031803">
    <property type="entry name" value="BAT_GAF/HTH-assoc"/>
</dbReference>
<dbReference type="EMBL" id="AOHV01000027">
    <property type="protein sequence ID" value="ELY37122.1"/>
    <property type="molecule type" value="Genomic_DNA"/>
</dbReference>
<dbReference type="KEGG" id="hje:HacjB3_15045"/>
<evidence type="ECO:0000313" key="14">
    <source>
        <dbReference type="Proteomes" id="UP000011645"/>
    </source>
</evidence>
<comment type="catalytic activity">
    <reaction evidence="1">
        <text>ATP + protein L-histidine = ADP + protein N-phospho-L-histidine.</text>
        <dbReference type="EC" id="2.7.13.3"/>
    </reaction>
</comment>
<keyword evidence="14" id="KW-1185">Reference proteome</keyword>
<name>D8J9P9_HALJB</name>
<dbReference type="NCBIfam" id="TIGR00229">
    <property type="entry name" value="sensory_box"/>
    <property type="match status" value="1"/>
</dbReference>
<dbReference type="CDD" id="cd00130">
    <property type="entry name" value="PAS"/>
    <property type="match status" value="1"/>
</dbReference>
<sequence length="808" mass="88864">MVARERRHLHEHERAFRRFTENADEGFWISDPDFRTISVNSAFEEIWGRPHEVLCGDSGAVIEAIHPEDRERVEQGITHMTETGEFDETYRVQRPDGTVRWVHDRGFPVYDSAGEFVNIAGIATDVTERRRIGAELRRNRARTERIVETSPVMLLVLGADRIITFANERAEELAGVEDVAGTPFERFPWELLGPDGGEKSDESDGPWPENREPVSSDRKPFALVRERERPVYDLQYPAWIGGTFRWLDINGAPLFDDGEFDGAVFAVEDVTDRKRRERALAALHESSREMMRADSSEAVYEVAVAAADDALALSRVACYRLEPEGYALEPAAHSAAATEFVEENDRIESGPIWEAFVEGRLIRGTGHAAIPLGSHGVFVLLNPAAESLSPVRILCNNAEAALDRTDREGVLQAQSETLRRANDELERLNVLTDLVRDVTTALVRADSREEIAATVCERLAASERYRFAWIGDETGSPTAWAGITEAALAGIAAAGSDAECEPPAARALSSADDDPVVEGDLLSGADPDRRADALSNGYRSVAAVALTHHGRTYGVLSVYADREGAFTGDEREVLSELGRTVGYAIDAVEARTALTSDGVTELRVSIDDPGALPVELAGSAELDHRGLVPRADGSISWFVAVEASLDRVRETAAEDDRIESLQELLTEGTTLVECAVRSPCLFTPFVEHGATITAVTVEGTRTVITAEATAADSRALSAALEREYDAEPIGKRTFDRPPRTREERRGEATGKLTDRQREILEIAHHSGYFETPRRITGAELAERLGVNRSTFHRTLRAAEQATFEALLE</sequence>
<gene>
    <name evidence="11" type="ordered locus">HacjB3_15045</name>
    <name evidence="12" type="ORF">C497_10273</name>
</gene>
<dbReference type="InterPro" id="IPR013655">
    <property type="entry name" value="PAS_fold_3"/>
</dbReference>
<keyword evidence="4" id="KW-0808">Transferase</keyword>
<dbReference type="InterPro" id="IPR013656">
    <property type="entry name" value="PAS_4"/>
</dbReference>